<protein>
    <submittedName>
        <fullName evidence="1">Transferase</fullName>
    </submittedName>
</protein>
<dbReference type="Gene3D" id="2.160.10.10">
    <property type="entry name" value="Hexapeptide repeat proteins"/>
    <property type="match status" value="1"/>
</dbReference>
<dbReference type="PANTHER" id="PTHR13061">
    <property type="entry name" value="DYNACTIN SUBUNIT P25"/>
    <property type="match status" value="1"/>
</dbReference>
<name>A0A1J4NSK0_9ACTN</name>
<accession>A0A1J4NSK0</accession>
<dbReference type="STRING" id="1428628.WN71_030510"/>
<sequence length="200" mass="21029">MLIEHRGRRPVVPASAYVAPSATLCGAVVLGEGARVLHGAVLTAEDGEVRVGRDTVVMEHALVRGRAGHPAVFGDAVLVGPHAHVNGATLGDEVFVATGASLFPGSVAGPGAEVRINAVVQVGTRLEPGAVVPIGWIAVGDPAQLFPPDRHDEIWAVQRELDFPGTVYGVPRGTSMREIMARQSAFYGAHREDRVLDPEE</sequence>
<reference evidence="1" key="1">
    <citation type="submission" date="2016-10" db="EMBL/GenBank/DDBJ databases">
        <title>Genome sequence of Streptomyces mangrovisoli MUSC 149.</title>
        <authorList>
            <person name="Lee L.-H."/>
            <person name="Ser H.-L."/>
        </authorList>
    </citation>
    <scope>NUCLEOTIDE SEQUENCE [LARGE SCALE GENOMIC DNA]</scope>
    <source>
        <strain evidence="1">MUSC 149</strain>
    </source>
</reference>
<dbReference type="Proteomes" id="UP000034196">
    <property type="component" value="Unassembled WGS sequence"/>
</dbReference>
<dbReference type="SUPFAM" id="SSF51161">
    <property type="entry name" value="Trimeric LpxA-like enzymes"/>
    <property type="match status" value="1"/>
</dbReference>
<organism evidence="1 2">
    <name type="scientific">Streptomyces mangrovisoli</name>
    <dbReference type="NCBI Taxonomy" id="1428628"/>
    <lineage>
        <taxon>Bacteria</taxon>
        <taxon>Bacillati</taxon>
        <taxon>Actinomycetota</taxon>
        <taxon>Actinomycetes</taxon>
        <taxon>Kitasatosporales</taxon>
        <taxon>Streptomycetaceae</taxon>
        <taxon>Streptomyces</taxon>
    </lineage>
</organism>
<evidence type="ECO:0000313" key="1">
    <source>
        <dbReference type="EMBL" id="OIJ64118.1"/>
    </source>
</evidence>
<dbReference type="RefSeq" id="WP_046591776.1">
    <property type="nucleotide sequence ID" value="NZ_LAVA02000087.1"/>
</dbReference>
<dbReference type="PANTHER" id="PTHR13061:SF29">
    <property type="entry name" value="GAMMA CARBONIC ANHYDRASE-LIKE 1, MITOCHONDRIAL-RELATED"/>
    <property type="match status" value="1"/>
</dbReference>
<dbReference type="AlphaFoldDB" id="A0A1J4NSK0"/>
<dbReference type="InterPro" id="IPR011004">
    <property type="entry name" value="Trimer_LpxA-like_sf"/>
</dbReference>
<dbReference type="InterPro" id="IPR050484">
    <property type="entry name" value="Transf_Hexapept/Carb_Anhydrase"/>
</dbReference>
<keyword evidence="1" id="KW-0808">Transferase</keyword>
<keyword evidence="2" id="KW-1185">Reference proteome</keyword>
<proteinExistence type="predicted"/>
<dbReference type="OrthoDB" id="9803036at2"/>
<dbReference type="EMBL" id="LAVA02000087">
    <property type="protein sequence ID" value="OIJ64118.1"/>
    <property type="molecule type" value="Genomic_DNA"/>
</dbReference>
<comment type="caution">
    <text evidence="1">The sequence shown here is derived from an EMBL/GenBank/DDBJ whole genome shotgun (WGS) entry which is preliminary data.</text>
</comment>
<gene>
    <name evidence="1" type="ORF">WN71_030510</name>
</gene>
<dbReference type="GO" id="GO:0016740">
    <property type="term" value="F:transferase activity"/>
    <property type="evidence" value="ECO:0007669"/>
    <property type="project" value="UniProtKB-KW"/>
</dbReference>
<evidence type="ECO:0000313" key="2">
    <source>
        <dbReference type="Proteomes" id="UP000034196"/>
    </source>
</evidence>